<dbReference type="AlphaFoldDB" id="A0A7Y6JVL2"/>
<evidence type="ECO:0000313" key="3">
    <source>
        <dbReference type="Proteomes" id="UP000594380"/>
    </source>
</evidence>
<evidence type="ECO:0000256" key="1">
    <source>
        <dbReference type="SAM" id="MobiDB-lite"/>
    </source>
</evidence>
<accession>A0A7Y6JVL2</accession>
<dbReference type="GeneID" id="301099381"/>
<dbReference type="EMBL" id="JAALDK010000001">
    <property type="protein sequence ID" value="NUX98793.1"/>
    <property type="molecule type" value="Genomic_DNA"/>
</dbReference>
<evidence type="ECO:0000313" key="2">
    <source>
        <dbReference type="EMBL" id="NUX98793.1"/>
    </source>
</evidence>
<reference evidence="2 3" key="1">
    <citation type="submission" date="2020-02" db="EMBL/GenBank/DDBJ databases">
        <title>Paraburkholderia simonii sp. nov. and Paraburkholderia youngii sp. nov. Brazilian and Mexican Mimosa-associated rhizobia.</title>
        <authorList>
            <person name="Mavima L."/>
            <person name="Beukes C.W."/>
            <person name="Chan W.Y."/>
            <person name="Palmer M."/>
            <person name="De Meyer S.E."/>
            <person name="James E.K."/>
            <person name="Venter S.N."/>
            <person name="Steenkamp E.T."/>
        </authorList>
    </citation>
    <scope>NUCLEOTIDE SEQUENCE [LARGE SCALE GENOMIC DNA]</scope>
    <source>
        <strain evidence="2 3">JPY169</strain>
    </source>
</reference>
<name>A0A7Y6JVL2_9BURK</name>
<proteinExistence type="predicted"/>
<feature type="region of interest" description="Disordered" evidence="1">
    <location>
        <begin position="98"/>
        <end position="119"/>
    </location>
</feature>
<dbReference type="RefSeq" id="WP_176105526.1">
    <property type="nucleotide sequence ID" value="NZ_JAALDK010000001.1"/>
</dbReference>
<organism evidence="2 3">
    <name type="scientific">Paraburkholderia youngii</name>
    <dbReference type="NCBI Taxonomy" id="2782701"/>
    <lineage>
        <taxon>Bacteria</taxon>
        <taxon>Pseudomonadati</taxon>
        <taxon>Pseudomonadota</taxon>
        <taxon>Betaproteobacteria</taxon>
        <taxon>Burkholderiales</taxon>
        <taxon>Burkholderiaceae</taxon>
        <taxon>Paraburkholderia</taxon>
    </lineage>
</organism>
<protein>
    <submittedName>
        <fullName evidence="2">Uncharacterized protein</fullName>
    </submittedName>
</protein>
<sequence length="119" mass="12230">MTLIDRILLALAGLLVLCGLGAAIYIEHERANAAEQQVLTLTASLAASKAALDAYTASAQKAAKTAATNQTKVNNALQAHPDWTSTSVPDDVWDSLYGNRPSKASGVVTAPVRGASAPG</sequence>
<dbReference type="Proteomes" id="UP000594380">
    <property type="component" value="Unassembled WGS sequence"/>
</dbReference>
<comment type="caution">
    <text evidence="2">The sequence shown here is derived from an EMBL/GenBank/DDBJ whole genome shotgun (WGS) entry which is preliminary data.</text>
</comment>
<gene>
    <name evidence="2" type="ORF">G5S42_03345</name>
</gene>